<reference evidence="2" key="1">
    <citation type="submission" date="2022-02" db="EMBL/GenBank/DDBJ databases">
        <title>Halalkalibacter sp. nov. isolated from Lonar Lake, India.</title>
        <authorList>
            <person name="Joshi A."/>
            <person name="Thite S."/>
            <person name="Lodha T."/>
        </authorList>
    </citation>
    <scope>NUCLEOTIDE SEQUENCE</scope>
    <source>
        <strain evidence="2">MEB205</strain>
    </source>
</reference>
<name>A0A9X1ZYR9_9BACI</name>
<sequence>MDKKDKLNNENTYRAGNYASTDNHIPKSVRDEFFSDDMKTSRKKNK</sequence>
<feature type="compositionally biased region" description="Basic and acidic residues" evidence="1">
    <location>
        <begin position="24"/>
        <end position="40"/>
    </location>
</feature>
<feature type="compositionally biased region" description="Polar residues" evidence="1">
    <location>
        <begin position="9"/>
        <end position="23"/>
    </location>
</feature>
<comment type="caution">
    <text evidence="2">The sequence shown here is derived from an EMBL/GenBank/DDBJ whole genome shotgun (WGS) entry which is preliminary data.</text>
</comment>
<evidence type="ECO:0000313" key="3">
    <source>
        <dbReference type="Proteomes" id="UP001139150"/>
    </source>
</evidence>
<keyword evidence="3" id="KW-1185">Reference proteome</keyword>
<organism evidence="2 3">
    <name type="scientific">Halalkalibacter alkaliphilus</name>
    <dbReference type="NCBI Taxonomy" id="2917993"/>
    <lineage>
        <taxon>Bacteria</taxon>
        <taxon>Bacillati</taxon>
        <taxon>Bacillota</taxon>
        <taxon>Bacilli</taxon>
        <taxon>Bacillales</taxon>
        <taxon>Bacillaceae</taxon>
        <taxon>Halalkalibacter</taxon>
    </lineage>
</organism>
<proteinExistence type="predicted"/>
<gene>
    <name evidence="2" type="ORF">MF646_03130</name>
</gene>
<protein>
    <submittedName>
        <fullName evidence="2">Uncharacterized protein</fullName>
    </submittedName>
</protein>
<dbReference type="RefSeq" id="WP_250095033.1">
    <property type="nucleotide sequence ID" value="NZ_JAKRYL010000002.1"/>
</dbReference>
<accession>A0A9X1ZYR9</accession>
<dbReference type="Proteomes" id="UP001139150">
    <property type="component" value="Unassembled WGS sequence"/>
</dbReference>
<dbReference type="AlphaFoldDB" id="A0A9X1ZYR9"/>
<evidence type="ECO:0000313" key="2">
    <source>
        <dbReference type="EMBL" id="MCL7746107.1"/>
    </source>
</evidence>
<feature type="region of interest" description="Disordered" evidence="1">
    <location>
        <begin position="1"/>
        <end position="46"/>
    </location>
</feature>
<evidence type="ECO:0000256" key="1">
    <source>
        <dbReference type="SAM" id="MobiDB-lite"/>
    </source>
</evidence>
<dbReference type="EMBL" id="JAKRYL010000002">
    <property type="protein sequence ID" value="MCL7746107.1"/>
    <property type="molecule type" value="Genomic_DNA"/>
</dbReference>